<reference evidence="3 4" key="1">
    <citation type="journal article" date="2018" name="MBio">
        <title>Comparative Genomics Reveals the Core Gene Toolbox for the Fungus-Insect Symbiosis.</title>
        <authorList>
            <person name="Wang Y."/>
            <person name="Stata M."/>
            <person name="Wang W."/>
            <person name="Stajich J.E."/>
            <person name="White M.M."/>
            <person name="Moncalvo J.M."/>
        </authorList>
    </citation>
    <scope>NUCLEOTIDE SEQUENCE [LARGE SCALE GENOMIC DNA]</scope>
    <source>
        <strain evidence="3 4">SC-DP-2</strain>
    </source>
</reference>
<dbReference type="GO" id="GO:0000225">
    <property type="term" value="F:N-acetylglucosaminylphosphatidylinositol deacetylase activity"/>
    <property type="evidence" value="ECO:0007669"/>
    <property type="project" value="UniProtKB-EC"/>
</dbReference>
<evidence type="ECO:0000313" key="4">
    <source>
        <dbReference type="Proteomes" id="UP000245609"/>
    </source>
</evidence>
<dbReference type="Proteomes" id="UP000245609">
    <property type="component" value="Unassembled WGS sequence"/>
</dbReference>
<dbReference type="UniPathway" id="UPA00196"/>
<sequence>MVLTPKGKNKTVNVMFVTAHPDDETMFFAPTILALSKIPNVSIFLVCFSTGNAMGMGNVRRKELTRAVAKFGIPPENLIMIDDPAFPDDNKQAWDPVLMSKTLEAIVLASKTDIVFTFDKQGVSGHPNHISLYIGIKFMVQTCQSFKFHTVQLYTLDSISLLRKYLLFFDMIFSYGETFRNSKSILFVSDLKQYRQACEIMDLHASQMVWFRKLYIIFSRYMYINSFQRVK</sequence>
<proteinExistence type="inferred from homology"/>
<comment type="similarity">
    <text evidence="1">Belongs to the PIGL family.</text>
</comment>
<organism evidence="3 4">
    <name type="scientific">Smittium megazygosporum</name>
    <dbReference type="NCBI Taxonomy" id="133381"/>
    <lineage>
        <taxon>Eukaryota</taxon>
        <taxon>Fungi</taxon>
        <taxon>Fungi incertae sedis</taxon>
        <taxon>Zoopagomycota</taxon>
        <taxon>Kickxellomycotina</taxon>
        <taxon>Harpellomycetes</taxon>
        <taxon>Harpellales</taxon>
        <taxon>Legeriomycetaceae</taxon>
        <taxon>Smittium</taxon>
    </lineage>
</organism>
<dbReference type="InterPro" id="IPR003737">
    <property type="entry name" value="GlcNAc_PI_deacetylase-related"/>
</dbReference>
<dbReference type="EMBL" id="MBFS01002369">
    <property type="protein sequence ID" value="PVU98510.1"/>
    <property type="molecule type" value="Genomic_DNA"/>
</dbReference>
<dbReference type="SUPFAM" id="SSF102588">
    <property type="entry name" value="LmbE-like"/>
    <property type="match status" value="1"/>
</dbReference>
<evidence type="ECO:0000313" key="3">
    <source>
        <dbReference type="EMBL" id="PVU98510.1"/>
    </source>
</evidence>
<keyword evidence="4" id="KW-1185">Reference proteome</keyword>
<dbReference type="GO" id="GO:0006506">
    <property type="term" value="P:GPI anchor biosynthetic process"/>
    <property type="evidence" value="ECO:0007669"/>
    <property type="project" value="UniProtKB-UniPathway"/>
</dbReference>
<dbReference type="AlphaFoldDB" id="A0A2T9Z1P6"/>
<dbReference type="PANTHER" id="PTHR12993">
    <property type="entry name" value="N-ACETYLGLUCOSAMINYL-PHOSPHATIDYLINOSITOL DE-N-ACETYLASE-RELATED"/>
    <property type="match status" value="1"/>
</dbReference>
<dbReference type="Pfam" id="PF02585">
    <property type="entry name" value="PIG-L"/>
    <property type="match status" value="1"/>
</dbReference>
<protein>
    <recommendedName>
        <fullName evidence="2">N-acetylglucosaminylphosphatidylinositol deacetylase</fullName>
        <ecNumber evidence="2">3.5.1.89</ecNumber>
    </recommendedName>
</protein>
<dbReference type="Gene3D" id="3.40.50.10320">
    <property type="entry name" value="LmbE-like"/>
    <property type="match status" value="1"/>
</dbReference>
<dbReference type="OrthoDB" id="440160at2759"/>
<dbReference type="GO" id="GO:0016020">
    <property type="term" value="C:membrane"/>
    <property type="evidence" value="ECO:0007669"/>
    <property type="project" value="GOC"/>
</dbReference>
<evidence type="ECO:0000256" key="1">
    <source>
        <dbReference type="ARBA" id="ARBA00006066"/>
    </source>
</evidence>
<gene>
    <name evidence="3" type="ORF">BB560_005655</name>
</gene>
<comment type="caution">
    <text evidence="3">The sequence shown here is derived from an EMBL/GenBank/DDBJ whole genome shotgun (WGS) entry which is preliminary data.</text>
</comment>
<dbReference type="PANTHER" id="PTHR12993:SF11">
    <property type="entry name" value="N-ACETYLGLUCOSAMINYL-PHOSPHATIDYLINOSITOL DE-N-ACETYLASE"/>
    <property type="match status" value="1"/>
</dbReference>
<accession>A0A2T9Z1P6</accession>
<name>A0A2T9Z1P6_9FUNG</name>
<dbReference type="STRING" id="133381.A0A2T9Z1P6"/>
<evidence type="ECO:0000256" key="2">
    <source>
        <dbReference type="ARBA" id="ARBA00012176"/>
    </source>
</evidence>
<dbReference type="InterPro" id="IPR024078">
    <property type="entry name" value="LmbE-like_dom_sf"/>
</dbReference>
<dbReference type="GO" id="GO:0005783">
    <property type="term" value="C:endoplasmic reticulum"/>
    <property type="evidence" value="ECO:0007669"/>
    <property type="project" value="TreeGrafter"/>
</dbReference>
<dbReference type="EC" id="3.5.1.89" evidence="2"/>